<comment type="caution">
    <text evidence="3">The sequence shown here is derived from an EMBL/GenBank/DDBJ whole genome shotgun (WGS) entry which is preliminary data.</text>
</comment>
<feature type="signal peptide" evidence="2">
    <location>
        <begin position="1"/>
        <end position="29"/>
    </location>
</feature>
<keyword evidence="1 2" id="KW-0732">Signal</keyword>
<keyword evidence="4" id="KW-1185">Reference proteome</keyword>
<accession>A0ABS4DXT9</accession>
<dbReference type="SFLD" id="SFLDS00003">
    <property type="entry name" value="Haloacid_Dehalogenase"/>
    <property type="match status" value="1"/>
</dbReference>
<dbReference type="InterPro" id="IPR006423">
    <property type="entry name" value="Lipo_e_P4"/>
</dbReference>
<keyword evidence="3" id="KW-0378">Hydrolase</keyword>
<dbReference type="InterPro" id="IPR005519">
    <property type="entry name" value="Acid_phosphat_B-like"/>
</dbReference>
<protein>
    <submittedName>
        <fullName evidence="3">Acid phosphatase</fullName>
        <ecNumber evidence="3">3.1.3.2</ecNumber>
    </submittedName>
</protein>
<dbReference type="PANTHER" id="PTHR31284">
    <property type="entry name" value="ACID PHOSPHATASE-LIKE PROTEIN"/>
    <property type="match status" value="1"/>
</dbReference>
<dbReference type="RefSeq" id="WP_245223969.1">
    <property type="nucleotide sequence ID" value="NZ_JAGGJU010000004.1"/>
</dbReference>
<evidence type="ECO:0000256" key="1">
    <source>
        <dbReference type="ARBA" id="ARBA00022729"/>
    </source>
</evidence>
<dbReference type="GO" id="GO:0003993">
    <property type="term" value="F:acid phosphatase activity"/>
    <property type="evidence" value="ECO:0007669"/>
    <property type="project" value="UniProtKB-EC"/>
</dbReference>
<evidence type="ECO:0000313" key="4">
    <source>
        <dbReference type="Proteomes" id="UP000759443"/>
    </source>
</evidence>
<sequence>MSLAPLKMKRLALSAGVALAFAVSAPAFADESVPQNDLLNATLWMQKSVEYKGNVLGTFALARIRLDEALADKSWTALPEMQDAAKVSDMPTAIILDCDETILDNNLYEAHLVKDGTDFSPKEWTAYVNSEQTTAMPGAVEFTQYAASKGVKVFYITNRTKEEESATATNMEKLGFPMGGNVDTLLTKGEKEEWGSPKGSRDQLVAKDYRVLLMLGDNFSDFTDDYKGTLEERQAVFEKAQSHWGKDWLVLPNPEYGSFESAPFLSDYKLSADERRKKKIDALDGWTPKN</sequence>
<dbReference type="Gene3D" id="3.40.50.1000">
    <property type="entry name" value="HAD superfamily/HAD-like"/>
    <property type="match status" value="1"/>
</dbReference>
<evidence type="ECO:0000256" key="2">
    <source>
        <dbReference type="SAM" id="SignalP"/>
    </source>
</evidence>
<dbReference type="EC" id="3.1.3.2" evidence="3"/>
<dbReference type="SFLD" id="SFLDG01125">
    <property type="entry name" value="C1.1:_Acid_Phosphatase_Like"/>
    <property type="match status" value="1"/>
</dbReference>
<dbReference type="SUPFAM" id="SSF56784">
    <property type="entry name" value="HAD-like"/>
    <property type="match status" value="1"/>
</dbReference>
<organism evidence="3 4">
    <name type="scientific">Rhizobium halophytocola</name>
    <dbReference type="NCBI Taxonomy" id="735519"/>
    <lineage>
        <taxon>Bacteria</taxon>
        <taxon>Pseudomonadati</taxon>
        <taxon>Pseudomonadota</taxon>
        <taxon>Alphaproteobacteria</taxon>
        <taxon>Hyphomicrobiales</taxon>
        <taxon>Rhizobiaceae</taxon>
        <taxon>Rhizobium/Agrobacterium group</taxon>
        <taxon>Rhizobium</taxon>
    </lineage>
</organism>
<dbReference type="InterPro" id="IPR036412">
    <property type="entry name" value="HAD-like_sf"/>
</dbReference>
<name>A0ABS4DXT9_9HYPH</name>
<proteinExistence type="predicted"/>
<reference evidence="3 4" key="1">
    <citation type="submission" date="2021-03" db="EMBL/GenBank/DDBJ databases">
        <title>Genomic Encyclopedia of Type Strains, Phase IV (KMG-IV): sequencing the most valuable type-strain genomes for metagenomic binning, comparative biology and taxonomic classification.</title>
        <authorList>
            <person name="Goeker M."/>
        </authorList>
    </citation>
    <scope>NUCLEOTIDE SEQUENCE [LARGE SCALE GENOMIC DNA]</scope>
    <source>
        <strain evidence="3 4">DSM 21600</strain>
    </source>
</reference>
<dbReference type="Proteomes" id="UP000759443">
    <property type="component" value="Unassembled WGS sequence"/>
</dbReference>
<dbReference type="InterPro" id="IPR023214">
    <property type="entry name" value="HAD_sf"/>
</dbReference>
<dbReference type="PANTHER" id="PTHR31284:SF10">
    <property type="entry name" value="ACID PHOSPHATASE-LIKE PROTEIN"/>
    <property type="match status" value="1"/>
</dbReference>
<dbReference type="Pfam" id="PF03767">
    <property type="entry name" value="Acid_phosphat_B"/>
    <property type="match status" value="1"/>
</dbReference>
<dbReference type="PIRSF" id="PIRSF019271">
    <property type="entry name" value="Acid_Ptase_C"/>
    <property type="match status" value="1"/>
</dbReference>
<evidence type="ECO:0000313" key="3">
    <source>
        <dbReference type="EMBL" id="MBP1850508.1"/>
    </source>
</evidence>
<dbReference type="EMBL" id="JAGGJU010000004">
    <property type="protein sequence ID" value="MBP1850508.1"/>
    <property type="molecule type" value="Genomic_DNA"/>
</dbReference>
<feature type="chain" id="PRO_5046583809" evidence="2">
    <location>
        <begin position="30"/>
        <end position="290"/>
    </location>
</feature>
<gene>
    <name evidence="3" type="ORF">J2Z17_001942</name>
</gene>